<gene>
    <name evidence="2" type="ORF">MEA186_14287</name>
</gene>
<organism evidence="2 3">
    <name type="scientific">Mesorhizobium amorphae CCNWGS0123</name>
    <dbReference type="NCBI Taxonomy" id="1082933"/>
    <lineage>
        <taxon>Bacteria</taxon>
        <taxon>Pseudomonadati</taxon>
        <taxon>Pseudomonadota</taxon>
        <taxon>Alphaproteobacteria</taxon>
        <taxon>Hyphomicrobiales</taxon>
        <taxon>Phyllobacteriaceae</taxon>
        <taxon>Mesorhizobium</taxon>
    </lineage>
</organism>
<keyword evidence="2" id="KW-0560">Oxidoreductase</keyword>
<protein>
    <submittedName>
        <fullName evidence="2">Intradiol ring-cleavage dioxygenase</fullName>
    </submittedName>
</protein>
<dbReference type="GO" id="GO:0008199">
    <property type="term" value="F:ferric iron binding"/>
    <property type="evidence" value="ECO:0007669"/>
    <property type="project" value="InterPro"/>
</dbReference>
<evidence type="ECO:0000313" key="3">
    <source>
        <dbReference type="Proteomes" id="UP000002949"/>
    </source>
</evidence>
<dbReference type="InterPro" id="IPR006311">
    <property type="entry name" value="TAT_signal"/>
</dbReference>
<accession>G6YA85</accession>
<dbReference type="RefSeq" id="WP_006202380.1">
    <property type="nucleotide sequence ID" value="NZ_AGSN01000109.1"/>
</dbReference>
<dbReference type="InterPro" id="IPR015889">
    <property type="entry name" value="Intradiol_dOase_core"/>
</dbReference>
<dbReference type="SUPFAM" id="SSF49482">
    <property type="entry name" value="Aromatic compound dioxygenase"/>
    <property type="match status" value="1"/>
</dbReference>
<dbReference type="AlphaFoldDB" id="G6YA85"/>
<keyword evidence="2" id="KW-0223">Dioxygenase</keyword>
<dbReference type="Pfam" id="PF00775">
    <property type="entry name" value="Dioxygenase_C"/>
    <property type="match status" value="1"/>
</dbReference>
<dbReference type="STRING" id="1082933.A6B35_05745"/>
<dbReference type="PANTHER" id="PTHR34315:SF1">
    <property type="entry name" value="INTRADIOL RING-CLEAVAGE DIOXYGENASES DOMAIN-CONTAINING PROTEIN-RELATED"/>
    <property type="match status" value="1"/>
</dbReference>
<feature type="domain" description="Intradiol ring-cleavage dioxygenases" evidence="1">
    <location>
        <begin position="78"/>
        <end position="183"/>
    </location>
</feature>
<dbReference type="PROSITE" id="PS51318">
    <property type="entry name" value="TAT"/>
    <property type="match status" value="1"/>
</dbReference>
<dbReference type="KEGG" id="mamo:A6B35_05745"/>
<evidence type="ECO:0000313" key="2">
    <source>
        <dbReference type="EMBL" id="EHH11398.1"/>
    </source>
</evidence>
<dbReference type="eggNOG" id="COG3485">
    <property type="taxonomic scope" value="Bacteria"/>
</dbReference>
<evidence type="ECO:0000259" key="1">
    <source>
        <dbReference type="Pfam" id="PF00775"/>
    </source>
</evidence>
<dbReference type="Gene3D" id="2.60.130.10">
    <property type="entry name" value="Aromatic compound dioxygenase"/>
    <property type="match status" value="1"/>
</dbReference>
<dbReference type="CDD" id="cd03457">
    <property type="entry name" value="intradiol_dioxygenase_like"/>
    <property type="match status" value="1"/>
</dbReference>
<sequence length="242" mass="25800">MSDKPPTMPLNRRQALSLIAVTAGGGAFLPAAATAQTSPYAGLALFDAGAGVCTITPEVTEGPFYFDPKLERADVTEGKKGVGLDVRLQVVDTACRPLAGARVDIWHCDAQGAYSGYPGQADGQDVDTSGQTFLRGWQKTDESGIVSFATIYPGWYRGRTTHIHFKVFPNERSVMTGQLFFPDGLSDQIFATVSPYNDRPGKRDTSNARDGIARRAGPLSQAALREAADAYQALLVVAVKAG</sequence>
<dbReference type="EMBL" id="AGSN01000109">
    <property type="protein sequence ID" value="EHH11398.1"/>
    <property type="molecule type" value="Genomic_DNA"/>
</dbReference>
<dbReference type="PANTHER" id="PTHR34315">
    <property type="match status" value="1"/>
</dbReference>
<dbReference type="GO" id="GO:0016702">
    <property type="term" value="F:oxidoreductase activity, acting on single donors with incorporation of molecular oxygen, incorporation of two atoms of oxygen"/>
    <property type="evidence" value="ECO:0007669"/>
    <property type="project" value="InterPro"/>
</dbReference>
<dbReference type="PATRIC" id="fig|1082933.3.peg.2775"/>
<reference evidence="2 3" key="1">
    <citation type="journal article" date="2012" name="J. Bacteriol.">
        <title>Draft Genome Sequence of Plant Growth-Promoting Rhizobium Mesorhizobium amorphae, Isolated from Zinc-Lead Mine Tailings.</title>
        <authorList>
            <person name="Hao X."/>
            <person name="Lin Y."/>
            <person name="Johnstone L."/>
            <person name="Baltrus D.A."/>
            <person name="Miller S.J."/>
            <person name="Wei G."/>
            <person name="Rensing C."/>
        </authorList>
    </citation>
    <scope>NUCLEOTIDE SEQUENCE [LARGE SCALE GENOMIC DNA]</scope>
    <source>
        <strain evidence="2 3">CCNWGS0123</strain>
    </source>
</reference>
<proteinExistence type="predicted"/>
<dbReference type="InterPro" id="IPR000627">
    <property type="entry name" value="Intradiol_dOase_C"/>
</dbReference>
<dbReference type="OrthoDB" id="9805815at2"/>
<dbReference type="Proteomes" id="UP000002949">
    <property type="component" value="Unassembled WGS sequence"/>
</dbReference>
<keyword evidence="3" id="KW-1185">Reference proteome</keyword>
<name>G6YA85_9HYPH</name>